<organism evidence="1 2">
    <name type="scientific">Algibacter lectus</name>
    <dbReference type="NCBI Taxonomy" id="221126"/>
    <lineage>
        <taxon>Bacteria</taxon>
        <taxon>Pseudomonadati</taxon>
        <taxon>Bacteroidota</taxon>
        <taxon>Flavobacteriia</taxon>
        <taxon>Flavobacteriales</taxon>
        <taxon>Flavobacteriaceae</taxon>
        <taxon>Algibacter</taxon>
    </lineage>
</organism>
<proteinExistence type="predicted"/>
<evidence type="ECO:0000313" key="1">
    <source>
        <dbReference type="EMBL" id="GAL81592.1"/>
    </source>
</evidence>
<reference evidence="1 2" key="1">
    <citation type="journal article" date="2014" name="Genome Announc.">
        <title>Draft Genome Sequences of Marine Flavobacterium Algibacter lectus Strains SS8 and NR4.</title>
        <authorList>
            <person name="Takatani N."/>
            <person name="Nakanishi M."/>
            <person name="Meirelles P."/>
            <person name="Mino S."/>
            <person name="Suda W."/>
            <person name="Oshima K."/>
            <person name="Hattori M."/>
            <person name="Ohkuma M."/>
            <person name="Hosokawa M."/>
            <person name="Miyashita K."/>
            <person name="Thompson F.L."/>
            <person name="Niwa A."/>
            <person name="Sawabe T."/>
            <person name="Sawabe T."/>
        </authorList>
    </citation>
    <scope>NUCLEOTIDE SEQUENCE [LARGE SCALE GENOMIC DNA]</scope>
    <source>
        <strain evidence="2">JCM19274</strain>
    </source>
</reference>
<gene>
    <name evidence="1" type="ORF">JCM19274_437</name>
</gene>
<name>A0A090X6N5_9FLAO</name>
<accession>A0A090X6N5</accession>
<dbReference type="EMBL" id="BBNU01000017">
    <property type="protein sequence ID" value="GAL81592.1"/>
    <property type="molecule type" value="Genomic_DNA"/>
</dbReference>
<evidence type="ECO:0000313" key="2">
    <source>
        <dbReference type="Proteomes" id="UP000029643"/>
    </source>
</evidence>
<dbReference type="AlphaFoldDB" id="A0A090X6N5"/>
<protein>
    <submittedName>
        <fullName evidence="1">Uncharacterized protein</fullName>
    </submittedName>
</protein>
<dbReference type="Proteomes" id="UP000029643">
    <property type="component" value="Unassembled WGS sequence"/>
</dbReference>
<sequence>MTDLITIRIYFEYGQKINNQSFWKKMYASDFSTELIKRAKTFGLEQVLHLNVSKGYLNNQKVNWGE</sequence>
<dbReference type="RefSeq" id="WP_227806369.1">
    <property type="nucleotide sequence ID" value="NZ_BBNU01000017.1"/>
</dbReference>
<comment type="caution">
    <text evidence="1">The sequence shown here is derived from an EMBL/GenBank/DDBJ whole genome shotgun (WGS) entry which is preliminary data.</text>
</comment>